<dbReference type="InterPro" id="IPR001173">
    <property type="entry name" value="Glyco_trans_2-like"/>
</dbReference>
<sequence length="324" mass="38119">MKYCIYATVFNNALTLEESIKSVWRSDATIVITDNFSTDGTWERLQELRKDYNLMLYRLRSTRGKGRDYSLKYCPENSMTTYFDLDMKYNESFHKILEWAPENSRTLVNLINGFVVKKEIMLEKGSWRDLNRAEDWEVVSRVGFDYFIPALMHEELHNELARERRYAKGLNYYTRRLRNKLDVIRGLGYNWNDINIVYSQHPIAYKILVNSPSYILAKLMGIYRNYKDYNNGVGVILSALDKLINLKEIGVDEKYFLFGGWWGFFSVYNLDKIIDAKLPIKVGEVKKLLCNDDGLRYIKTLEGFNLIQLASSLKDKLECHEFTP</sequence>
<dbReference type="OrthoDB" id="43535at2157"/>
<protein>
    <recommendedName>
        <fullName evidence="1">Glycosyltransferase 2-like domain-containing protein</fullName>
    </recommendedName>
</protein>
<accession>A0A8F5BQF4</accession>
<organism evidence="2 3">
    <name type="scientific">Saccharolobus shibatae (strain ATCC 51178 / DSM 5389 / JCM 8931 / NBRC 15437 / B12)</name>
    <name type="common">Sulfolobus shibatae</name>
    <dbReference type="NCBI Taxonomy" id="523848"/>
    <lineage>
        <taxon>Archaea</taxon>
        <taxon>Thermoproteota</taxon>
        <taxon>Thermoprotei</taxon>
        <taxon>Sulfolobales</taxon>
        <taxon>Sulfolobaceae</taxon>
        <taxon>Saccharolobus</taxon>
    </lineage>
</organism>
<evidence type="ECO:0000313" key="2">
    <source>
        <dbReference type="EMBL" id="QXJ29426.1"/>
    </source>
</evidence>
<gene>
    <name evidence="2" type="ORF">J5U23_02295</name>
</gene>
<evidence type="ECO:0000259" key="1">
    <source>
        <dbReference type="Pfam" id="PF00535"/>
    </source>
</evidence>
<evidence type="ECO:0000313" key="3">
    <source>
        <dbReference type="Proteomes" id="UP000694018"/>
    </source>
</evidence>
<dbReference type="KEGG" id="sshi:J5U23_02295"/>
<dbReference type="Proteomes" id="UP000694018">
    <property type="component" value="Chromosome"/>
</dbReference>
<dbReference type="RefSeq" id="WP_218266183.1">
    <property type="nucleotide sequence ID" value="NZ_CP077717.1"/>
</dbReference>
<feature type="domain" description="Glycosyltransferase 2-like" evidence="1">
    <location>
        <begin position="7"/>
        <end position="109"/>
    </location>
</feature>
<reference evidence="2" key="1">
    <citation type="journal article" date="2021" name="Environ. Microbiol.">
        <title>New insights into the diversity and evolution of the archaeal mobilome from three complete genomes of Saccharolobus shibatae.</title>
        <authorList>
            <person name="Medvedeva S."/>
            <person name="Brandt D."/>
            <person name="Cvirkaite-Krupovic V."/>
            <person name="Liu Y."/>
            <person name="Severinov K."/>
            <person name="Ishino S."/>
            <person name="Ishino Y."/>
            <person name="Prangishvili D."/>
            <person name="Kalinowski J."/>
            <person name="Krupovic M."/>
        </authorList>
    </citation>
    <scope>NUCLEOTIDE SEQUENCE</scope>
    <source>
        <strain evidence="2">B12</strain>
    </source>
</reference>
<name>A0A8F5BQF4_SACSH</name>
<proteinExistence type="predicted"/>
<dbReference type="AlphaFoldDB" id="A0A8F5BQF4"/>
<dbReference type="EMBL" id="CP077717">
    <property type="protein sequence ID" value="QXJ29426.1"/>
    <property type="molecule type" value="Genomic_DNA"/>
</dbReference>
<dbReference type="Pfam" id="PF00535">
    <property type="entry name" value="Glycos_transf_2"/>
    <property type="match status" value="1"/>
</dbReference>
<dbReference type="GeneID" id="65563771"/>